<keyword evidence="3" id="KW-1185">Reference proteome</keyword>
<proteinExistence type="predicted"/>
<evidence type="ECO:0000313" key="1">
    <source>
        <dbReference type="EMBL" id="KFD56223.1"/>
    </source>
</evidence>
<dbReference type="AlphaFoldDB" id="A0A085MG77"/>
<dbReference type="Proteomes" id="UP000030764">
    <property type="component" value="Unassembled WGS sequence"/>
</dbReference>
<sequence length="103" mass="11668">MYGPYKTPIRNHCTLSQRSHGSPRWSSAGSRTIDFVMRVQELQGNVSKRKQFLQRAGRSVDVVEFVAPGSRLRIYVPKESCLLTTPIVAVKWRSLPSHFLPNG</sequence>
<evidence type="ECO:0000313" key="2">
    <source>
        <dbReference type="EMBL" id="KFD69116.1"/>
    </source>
</evidence>
<dbReference type="Proteomes" id="UP000030758">
    <property type="component" value="Unassembled WGS sequence"/>
</dbReference>
<accession>A0A085MG77</accession>
<organism evidence="1 3">
    <name type="scientific">Trichuris suis</name>
    <name type="common">pig whipworm</name>
    <dbReference type="NCBI Taxonomy" id="68888"/>
    <lineage>
        <taxon>Eukaryota</taxon>
        <taxon>Metazoa</taxon>
        <taxon>Ecdysozoa</taxon>
        <taxon>Nematoda</taxon>
        <taxon>Enoplea</taxon>
        <taxon>Dorylaimia</taxon>
        <taxon>Trichinellida</taxon>
        <taxon>Trichuridae</taxon>
        <taxon>Trichuris</taxon>
    </lineage>
</organism>
<evidence type="ECO:0000313" key="3">
    <source>
        <dbReference type="Proteomes" id="UP000030764"/>
    </source>
</evidence>
<name>A0A085MG77_9BILA</name>
<reference evidence="1 3" key="1">
    <citation type="journal article" date="2014" name="Nat. Genet.">
        <title>Genome and transcriptome of the porcine whipworm Trichuris suis.</title>
        <authorList>
            <person name="Jex A.R."/>
            <person name="Nejsum P."/>
            <person name="Schwarz E.M."/>
            <person name="Hu L."/>
            <person name="Young N.D."/>
            <person name="Hall R.S."/>
            <person name="Korhonen P.K."/>
            <person name="Liao S."/>
            <person name="Thamsborg S."/>
            <person name="Xia J."/>
            <person name="Xu P."/>
            <person name="Wang S."/>
            <person name="Scheerlinck J.P."/>
            <person name="Hofmann A."/>
            <person name="Sternberg P.W."/>
            <person name="Wang J."/>
            <person name="Gasser R.B."/>
        </authorList>
    </citation>
    <scope>NUCLEOTIDE SEQUENCE [LARGE SCALE GENOMIC DNA]</scope>
    <source>
        <strain evidence="2">DCEP-RM93F</strain>
        <strain evidence="1">DCEP-RM93M</strain>
    </source>
</reference>
<dbReference type="EMBL" id="KL367498">
    <property type="protein sequence ID" value="KFD69116.1"/>
    <property type="molecule type" value="Genomic_DNA"/>
</dbReference>
<dbReference type="EMBL" id="KL363195">
    <property type="protein sequence ID" value="KFD56223.1"/>
    <property type="molecule type" value="Genomic_DNA"/>
</dbReference>
<protein>
    <submittedName>
        <fullName evidence="1">Uncharacterized protein</fullName>
    </submittedName>
</protein>
<gene>
    <name evidence="1" type="ORF">M513_03001</name>
    <name evidence="2" type="ORF">M514_03001</name>
</gene>